<proteinExistence type="predicted"/>
<protein>
    <submittedName>
        <fullName evidence="1">Uncharacterized protein</fullName>
    </submittedName>
</protein>
<dbReference type="PhylomeDB" id="A0A0G4I2U6"/>
<gene>
    <name evidence="1" type="ORF">Cvel_10496</name>
</gene>
<organism evidence="1">
    <name type="scientific">Chromera velia CCMP2878</name>
    <dbReference type="NCBI Taxonomy" id="1169474"/>
    <lineage>
        <taxon>Eukaryota</taxon>
        <taxon>Sar</taxon>
        <taxon>Alveolata</taxon>
        <taxon>Colpodellida</taxon>
        <taxon>Chromeraceae</taxon>
        <taxon>Chromera</taxon>
    </lineage>
</organism>
<evidence type="ECO:0000313" key="1">
    <source>
        <dbReference type="EMBL" id="CEM51255.1"/>
    </source>
</evidence>
<dbReference type="EMBL" id="CDMZ01004894">
    <property type="protein sequence ID" value="CEM51255.1"/>
    <property type="molecule type" value="Genomic_DNA"/>
</dbReference>
<name>A0A0G4I2U6_9ALVE</name>
<dbReference type="VEuPathDB" id="CryptoDB:Cvel_10496"/>
<reference evidence="1" key="1">
    <citation type="submission" date="2014-11" db="EMBL/GenBank/DDBJ databases">
        <authorList>
            <person name="Otto D Thomas"/>
            <person name="Naeem Raeece"/>
        </authorList>
    </citation>
    <scope>NUCLEOTIDE SEQUENCE</scope>
</reference>
<sequence length="440" mass="45067">MKFCLIASLAVVAVKGSLDKFKLDFDGFKLDGLADKFDFGSIRDKDKDTKVSKSVDKTCASFAASECTAVSKLLVLHPDEVKCAKGGCSVGQCCDDTCETFTTTPAVGSSCQERLGRDSPDDVCTVIDPADVRCPKDGCTVDMCCMLTCADLGQAGCDAAGTNLLLIGNAPDVICKTDNPLTDGGVCTSTSCCEPSCASFTCEAEDVNTIPKVDAATIPCGEECTLEECCDPVCSGFDCGDGFVFNSPTPGQVRCAGGECSQAECCSQQCSSYTCTSGQQRSMPGMITCPPSGCTDLICCEDTCLTATPPINAAACPSGVGVSMPGATICPSTGCTNEICCFDTCASALVNDVQQTFPCDNSPGGDGVNVPMQGTILCPVGECTALACCDPTCLSAEFTSQACIDAGGTLPTSGLGGRVCPRAGGGCTTEICCDFEELEA</sequence>
<accession>A0A0G4I2U6</accession>
<dbReference type="AlphaFoldDB" id="A0A0G4I2U6"/>